<evidence type="ECO:0000313" key="3">
    <source>
        <dbReference type="Proteomes" id="UP000241764"/>
    </source>
</evidence>
<dbReference type="GO" id="GO:0019563">
    <property type="term" value="P:glycerol catabolic process"/>
    <property type="evidence" value="ECO:0007669"/>
    <property type="project" value="TreeGrafter"/>
</dbReference>
<dbReference type="OrthoDB" id="9806345at2"/>
<evidence type="ECO:0000259" key="1">
    <source>
        <dbReference type="PROSITE" id="PS51481"/>
    </source>
</evidence>
<dbReference type="NCBIfam" id="TIGR02363">
    <property type="entry name" value="dhaK1"/>
    <property type="match status" value="1"/>
</dbReference>
<protein>
    <submittedName>
        <fullName evidence="2">Dihydroxyacetone kinase subunit DhaK</fullName>
    </submittedName>
</protein>
<dbReference type="AlphaFoldDB" id="A0A2P7B516"/>
<dbReference type="Gene3D" id="3.30.1180.20">
    <property type="entry name" value="Dihydroxyacetone kinase, domain 2"/>
    <property type="match status" value="1"/>
</dbReference>
<dbReference type="PROSITE" id="PS51481">
    <property type="entry name" value="DHAK"/>
    <property type="match status" value="1"/>
</dbReference>
<keyword evidence="2" id="KW-0418">Kinase</keyword>
<dbReference type="GO" id="GO:0005829">
    <property type="term" value="C:cytosol"/>
    <property type="evidence" value="ECO:0007669"/>
    <property type="project" value="TreeGrafter"/>
</dbReference>
<dbReference type="InterPro" id="IPR050861">
    <property type="entry name" value="Dihydroxyacetone_Kinase"/>
</dbReference>
<evidence type="ECO:0000313" key="2">
    <source>
        <dbReference type="EMBL" id="PSH61539.1"/>
    </source>
</evidence>
<dbReference type="SUPFAM" id="SSF82549">
    <property type="entry name" value="DAK1/DegV-like"/>
    <property type="match status" value="1"/>
</dbReference>
<reference evidence="3" key="1">
    <citation type="submission" date="2017-11" db="EMBL/GenBank/DDBJ databases">
        <authorList>
            <person name="Kuznetsova I."/>
            <person name="Sazanova A."/>
            <person name="Chirak E."/>
            <person name="Safronova V."/>
            <person name="Willems A."/>
        </authorList>
    </citation>
    <scope>NUCLEOTIDE SEQUENCE [LARGE SCALE GENOMIC DNA]</scope>
    <source>
        <strain evidence="3">CCBAU 03422</strain>
    </source>
</reference>
<sequence>MKKFMNGAASMVAESLEGFVSAHDSMVMFGAGRKFVRRRHLAPGKVAIISGGGAGHEPMHVGFVGHGMLDAACTGHIFTSPNPDQVIAAIAETDTGAGCLLIVKNYDGDVMNFEMAAETVSGRHRIETVIVSDDVAAQGAARRTGRRGVAGTLIVEKMLGAAAEAGSDLAGLKALGDRLSTQIRTMGVALSGVTVPDTARATFTLEPDEMEVGVGIHGEPGLYRQKIADADTIASMICNAILADMGQHNSDQALLLVNGFGGTPTPELYLIYNVARRLFEASGIRIARSLVGTYVTSLDMAGLSVTLSLLDEETLHLWDAPVLTAALRWLRHDPTNFGTEDVHLS</sequence>
<dbReference type="EMBL" id="PGGM01000012">
    <property type="protein sequence ID" value="PSH61539.1"/>
    <property type="molecule type" value="Genomic_DNA"/>
</dbReference>
<dbReference type="InterPro" id="IPR004006">
    <property type="entry name" value="DhaK_dom"/>
</dbReference>
<keyword evidence="3" id="KW-1185">Reference proteome</keyword>
<dbReference type="Pfam" id="PF02733">
    <property type="entry name" value="Dak1"/>
    <property type="match status" value="1"/>
</dbReference>
<dbReference type="Proteomes" id="UP000241764">
    <property type="component" value="Unassembled WGS sequence"/>
</dbReference>
<dbReference type="PANTHER" id="PTHR28629:SF4">
    <property type="entry name" value="TRIOKINASE_FMN CYCLASE"/>
    <property type="match status" value="1"/>
</dbReference>
<name>A0A2P7B516_9HYPH</name>
<feature type="domain" description="DhaK" evidence="1">
    <location>
        <begin position="7"/>
        <end position="329"/>
    </location>
</feature>
<gene>
    <name evidence="2" type="ORF">CU103_22230</name>
</gene>
<dbReference type="GO" id="GO:0004371">
    <property type="term" value="F:glycerone kinase activity"/>
    <property type="evidence" value="ECO:0007669"/>
    <property type="project" value="InterPro"/>
</dbReference>
<dbReference type="PANTHER" id="PTHR28629">
    <property type="entry name" value="TRIOKINASE/FMN CYCLASE"/>
    <property type="match status" value="1"/>
</dbReference>
<proteinExistence type="predicted"/>
<dbReference type="InterPro" id="IPR012736">
    <property type="entry name" value="DhaK_1"/>
</dbReference>
<organism evidence="2 3">
    <name type="scientific">Phyllobacterium sophorae</name>
    <dbReference type="NCBI Taxonomy" id="1520277"/>
    <lineage>
        <taxon>Bacteria</taxon>
        <taxon>Pseudomonadati</taxon>
        <taxon>Pseudomonadota</taxon>
        <taxon>Alphaproteobacteria</taxon>
        <taxon>Hyphomicrobiales</taxon>
        <taxon>Phyllobacteriaceae</taxon>
        <taxon>Phyllobacterium</taxon>
    </lineage>
</organism>
<comment type="caution">
    <text evidence="2">The sequence shown here is derived from an EMBL/GenBank/DDBJ whole genome shotgun (WGS) entry which is preliminary data.</text>
</comment>
<keyword evidence="2" id="KW-0808">Transferase</keyword>
<dbReference type="FunFam" id="3.40.50.10440:FF:000001">
    <property type="entry name" value="Dihydroxyacetone kinase, DhaK subunit"/>
    <property type="match status" value="1"/>
</dbReference>
<accession>A0A2P7B516</accession>
<dbReference type="Gene3D" id="3.40.50.10440">
    <property type="entry name" value="Dihydroxyacetone kinase, domain 1"/>
    <property type="match status" value="1"/>
</dbReference>
<dbReference type="RefSeq" id="WP_106666215.1">
    <property type="nucleotide sequence ID" value="NZ_PGGM01000012.1"/>
</dbReference>